<accession>A0A9D4FZJ6</accession>
<gene>
    <name evidence="2" type="ORF">DPMN_136288</name>
</gene>
<keyword evidence="1" id="KW-1133">Transmembrane helix</keyword>
<keyword evidence="1" id="KW-0812">Transmembrane</keyword>
<dbReference type="Proteomes" id="UP000828390">
    <property type="component" value="Unassembled WGS sequence"/>
</dbReference>
<evidence type="ECO:0000313" key="3">
    <source>
        <dbReference type="Proteomes" id="UP000828390"/>
    </source>
</evidence>
<dbReference type="AlphaFoldDB" id="A0A9D4FZJ6"/>
<reference evidence="2" key="2">
    <citation type="submission" date="2020-11" db="EMBL/GenBank/DDBJ databases">
        <authorList>
            <person name="McCartney M.A."/>
            <person name="Auch B."/>
            <person name="Kono T."/>
            <person name="Mallez S."/>
            <person name="Becker A."/>
            <person name="Gohl D.M."/>
            <person name="Silverstein K.A.T."/>
            <person name="Koren S."/>
            <person name="Bechman K.B."/>
            <person name="Herman A."/>
            <person name="Abrahante J.E."/>
            <person name="Garbe J."/>
        </authorList>
    </citation>
    <scope>NUCLEOTIDE SEQUENCE</scope>
    <source>
        <strain evidence="2">Duluth1</strain>
        <tissue evidence="2">Whole animal</tissue>
    </source>
</reference>
<evidence type="ECO:0000256" key="1">
    <source>
        <dbReference type="SAM" id="Phobius"/>
    </source>
</evidence>
<dbReference type="EMBL" id="JAIWYP010000006">
    <property type="protein sequence ID" value="KAH3807940.1"/>
    <property type="molecule type" value="Genomic_DNA"/>
</dbReference>
<keyword evidence="1" id="KW-0472">Membrane</keyword>
<keyword evidence="3" id="KW-1185">Reference proteome</keyword>
<feature type="transmembrane region" description="Helical" evidence="1">
    <location>
        <begin position="6"/>
        <end position="32"/>
    </location>
</feature>
<comment type="caution">
    <text evidence="2">The sequence shown here is derived from an EMBL/GenBank/DDBJ whole genome shotgun (WGS) entry which is preliminary data.</text>
</comment>
<evidence type="ECO:0000313" key="2">
    <source>
        <dbReference type="EMBL" id="KAH3807940.1"/>
    </source>
</evidence>
<reference evidence="2" key="1">
    <citation type="journal article" date="2019" name="bioRxiv">
        <title>The Genome of the Zebra Mussel, Dreissena polymorpha: A Resource for Invasive Species Research.</title>
        <authorList>
            <person name="McCartney M.A."/>
            <person name="Auch B."/>
            <person name="Kono T."/>
            <person name="Mallez S."/>
            <person name="Zhang Y."/>
            <person name="Obille A."/>
            <person name="Becker A."/>
            <person name="Abrahante J.E."/>
            <person name="Garbe J."/>
            <person name="Badalamenti J.P."/>
            <person name="Herman A."/>
            <person name="Mangelson H."/>
            <person name="Liachko I."/>
            <person name="Sullivan S."/>
            <person name="Sone E.D."/>
            <person name="Koren S."/>
            <person name="Silverstein K.A.T."/>
            <person name="Beckman K.B."/>
            <person name="Gohl D.M."/>
        </authorList>
    </citation>
    <scope>NUCLEOTIDE SEQUENCE</scope>
    <source>
        <strain evidence="2">Duluth1</strain>
        <tissue evidence="2">Whole animal</tissue>
    </source>
</reference>
<organism evidence="2 3">
    <name type="scientific">Dreissena polymorpha</name>
    <name type="common">Zebra mussel</name>
    <name type="synonym">Mytilus polymorpha</name>
    <dbReference type="NCBI Taxonomy" id="45954"/>
    <lineage>
        <taxon>Eukaryota</taxon>
        <taxon>Metazoa</taxon>
        <taxon>Spiralia</taxon>
        <taxon>Lophotrochozoa</taxon>
        <taxon>Mollusca</taxon>
        <taxon>Bivalvia</taxon>
        <taxon>Autobranchia</taxon>
        <taxon>Heteroconchia</taxon>
        <taxon>Euheterodonta</taxon>
        <taxon>Imparidentia</taxon>
        <taxon>Neoheterodontei</taxon>
        <taxon>Myida</taxon>
        <taxon>Dreissenoidea</taxon>
        <taxon>Dreissenidae</taxon>
        <taxon>Dreissena</taxon>
    </lineage>
</organism>
<protein>
    <submittedName>
        <fullName evidence="2">Uncharacterized protein</fullName>
    </submittedName>
</protein>
<proteinExistence type="predicted"/>
<sequence length="112" mass="12683">MVWKKSVLYIYIAVVLDRLTPTLSVITVIYALDNASRSNDVKVTTLNSLQCGRRFVDFNTSAVRFTTGVPQQCESLNLEWTINPTYEPGFLYARKRRNANDFRANGGVFVNA</sequence>
<name>A0A9D4FZJ6_DREPO</name>